<dbReference type="Pfam" id="PF08263">
    <property type="entry name" value="LRRNT_2"/>
    <property type="match status" value="1"/>
</dbReference>
<evidence type="ECO:0000256" key="2">
    <source>
        <dbReference type="ARBA" id="ARBA00022512"/>
    </source>
</evidence>
<evidence type="ECO:0000256" key="1">
    <source>
        <dbReference type="ARBA" id="ARBA00004191"/>
    </source>
</evidence>
<dbReference type="FunFam" id="3.80.10.10:FF:000224">
    <property type="entry name" value="Leucine-rich repeat extensin-like protein 1"/>
    <property type="match status" value="1"/>
</dbReference>
<accession>A0AAV9B2F6</accession>
<keyword evidence="5 11" id="KW-0732">Signal</keyword>
<evidence type="ECO:0000256" key="4">
    <source>
        <dbReference type="ARBA" id="ARBA00022614"/>
    </source>
</evidence>
<dbReference type="InterPro" id="IPR032675">
    <property type="entry name" value="LRR_dom_sf"/>
</dbReference>
<dbReference type="InterPro" id="IPR051582">
    <property type="entry name" value="LRR_extensin-like_regulator"/>
</dbReference>
<gene>
    <name evidence="13" type="ORF">QJS04_geneDACA007520</name>
</gene>
<organism evidence="13 14">
    <name type="scientific">Acorus gramineus</name>
    <name type="common">Dwarf sweet flag</name>
    <dbReference type="NCBI Taxonomy" id="55184"/>
    <lineage>
        <taxon>Eukaryota</taxon>
        <taxon>Viridiplantae</taxon>
        <taxon>Streptophyta</taxon>
        <taxon>Embryophyta</taxon>
        <taxon>Tracheophyta</taxon>
        <taxon>Spermatophyta</taxon>
        <taxon>Magnoliopsida</taxon>
        <taxon>Liliopsida</taxon>
        <taxon>Acoraceae</taxon>
        <taxon>Acorus</taxon>
    </lineage>
</organism>
<dbReference type="SUPFAM" id="SSF52058">
    <property type="entry name" value="L domain-like"/>
    <property type="match status" value="1"/>
</dbReference>
<evidence type="ECO:0000256" key="8">
    <source>
        <dbReference type="ARBA" id="ARBA00023278"/>
    </source>
</evidence>
<keyword evidence="3" id="KW-0964">Secreted</keyword>
<dbReference type="InterPro" id="IPR013210">
    <property type="entry name" value="LRR_N_plant-typ"/>
</dbReference>
<evidence type="ECO:0000313" key="13">
    <source>
        <dbReference type="EMBL" id="KAK1270665.1"/>
    </source>
</evidence>
<dbReference type="Proteomes" id="UP001179952">
    <property type="component" value="Unassembled WGS sequence"/>
</dbReference>
<reference evidence="13" key="2">
    <citation type="submission" date="2023-06" db="EMBL/GenBank/DDBJ databases">
        <authorList>
            <person name="Ma L."/>
            <person name="Liu K.-W."/>
            <person name="Li Z."/>
            <person name="Hsiao Y.-Y."/>
            <person name="Qi Y."/>
            <person name="Fu T."/>
            <person name="Tang G."/>
            <person name="Zhang D."/>
            <person name="Sun W.-H."/>
            <person name="Liu D.-K."/>
            <person name="Li Y."/>
            <person name="Chen G.-Z."/>
            <person name="Liu X.-D."/>
            <person name="Liao X.-Y."/>
            <person name="Jiang Y.-T."/>
            <person name="Yu X."/>
            <person name="Hao Y."/>
            <person name="Huang J."/>
            <person name="Zhao X.-W."/>
            <person name="Ke S."/>
            <person name="Chen Y.-Y."/>
            <person name="Wu W.-L."/>
            <person name="Hsu J.-L."/>
            <person name="Lin Y.-F."/>
            <person name="Huang M.-D."/>
            <person name="Li C.-Y."/>
            <person name="Huang L."/>
            <person name="Wang Z.-W."/>
            <person name="Zhao X."/>
            <person name="Zhong W.-Y."/>
            <person name="Peng D.-H."/>
            <person name="Ahmad S."/>
            <person name="Lan S."/>
            <person name="Zhang J.-S."/>
            <person name="Tsai W.-C."/>
            <person name="Van De Peer Y."/>
            <person name="Liu Z.-J."/>
        </authorList>
    </citation>
    <scope>NUCLEOTIDE SEQUENCE</scope>
    <source>
        <strain evidence="13">SCP</strain>
        <tissue evidence="13">Leaves</tissue>
    </source>
</reference>
<evidence type="ECO:0000313" key="14">
    <source>
        <dbReference type="Proteomes" id="UP001179952"/>
    </source>
</evidence>
<keyword evidence="2" id="KW-0134">Cell wall</keyword>
<dbReference type="AlphaFoldDB" id="A0AAV9B2F6"/>
<feature type="signal peptide" evidence="11">
    <location>
        <begin position="1"/>
        <end position="21"/>
    </location>
</feature>
<evidence type="ECO:0000256" key="10">
    <source>
        <dbReference type="ARBA" id="ARBA00041871"/>
    </source>
</evidence>
<reference evidence="13" key="1">
    <citation type="journal article" date="2023" name="Nat. Commun.">
        <title>Diploid and tetraploid genomes of Acorus and the evolution of monocots.</title>
        <authorList>
            <person name="Ma L."/>
            <person name="Liu K.W."/>
            <person name="Li Z."/>
            <person name="Hsiao Y.Y."/>
            <person name="Qi Y."/>
            <person name="Fu T."/>
            <person name="Tang G.D."/>
            <person name="Zhang D."/>
            <person name="Sun W.H."/>
            <person name="Liu D.K."/>
            <person name="Li Y."/>
            <person name="Chen G.Z."/>
            <person name="Liu X.D."/>
            <person name="Liao X.Y."/>
            <person name="Jiang Y.T."/>
            <person name="Yu X."/>
            <person name="Hao Y."/>
            <person name="Huang J."/>
            <person name="Zhao X.W."/>
            <person name="Ke S."/>
            <person name="Chen Y.Y."/>
            <person name="Wu W.L."/>
            <person name="Hsu J.L."/>
            <person name="Lin Y.F."/>
            <person name="Huang M.D."/>
            <person name="Li C.Y."/>
            <person name="Huang L."/>
            <person name="Wang Z.W."/>
            <person name="Zhao X."/>
            <person name="Zhong W.Y."/>
            <person name="Peng D.H."/>
            <person name="Ahmad S."/>
            <person name="Lan S."/>
            <person name="Zhang J.S."/>
            <person name="Tsai W.C."/>
            <person name="Van de Peer Y."/>
            <person name="Liu Z.J."/>
        </authorList>
    </citation>
    <scope>NUCLEOTIDE SEQUENCE</scope>
    <source>
        <strain evidence="13">SCP</strain>
    </source>
</reference>
<keyword evidence="8" id="KW-0379">Hydroxylation</keyword>
<evidence type="ECO:0000256" key="5">
    <source>
        <dbReference type="ARBA" id="ARBA00022729"/>
    </source>
</evidence>
<evidence type="ECO:0000256" key="9">
    <source>
        <dbReference type="ARBA" id="ARBA00023316"/>
    </source>
</evidence>
<dbReference type="Gene3D" id="3.80.10.10">
    <property type="entry name" value="Ribonuclease Inhibitor"/>
    <property type="match status" value="1"/>
</dbReference>
<dbReference type="InterPro" id="IPR001611">
    <property type="entry name" value="Leu-rich_rpt"/>
</dbReference>
<evidence type="ECO:0000256" key="7">
    <source>
        <dbReference type="ARBA" id="ARBA00023180"/>
    </source>
</evidence>
<protein>
    <recommendedName>
        <fullName evidence="10">Cell wall hydroxyproline-rich glycoprotein</fullName>
    </recommendedName>
</protein>
<evidence type="ECO:0000256" key="3">
    <source>
        <dbReference type="ARBA" id="ARBA00022525"/>
    </source>
</evidence>
<feature type="domain" description="Leucine-rich repeat-containing N-terminal plant-type" evidence="12">
    <location>
        <begin position="38"/>
        <end position="70"/>
    </location>
</feature>
<sequence>MRPHLPPLLLLLLGLLSTLRASPPPPPKNPRLEAAYIALQAWKNSIVSDPKNFTLNWQGPDVCSYFGIYCAPPPHDPHITTVAGIDLNHGDIAGHLPEDLGLLSDLALLHINSNRFCGTIPKTFAHLHLLHELDASNNRFAGPFPDVLLCLPSLRYLDIRYNEFEGKIPRKLFDHPLLDGVFLNNNRFKSRIPFNIGNSRASVIVLANNRLAGCLPSSLGKMTGKLDEIILMNRLENFTYSYNYFEGEPKSCLGLKAKDDRRNCIPGRPKQRSERECESFLSRPVYCESYGCWPPPSSPPPPPHLPPIY</sequence>
<dbReference type="PANTHER" id="PTHR32093:SF121">
    <property type="entry name" value="LEUCINE-RICH REPEAT EXTENSIN-LIKE PROTEIN 6"/>
    <property type="match status" value="1"/>
</dbReference>
<dbReference type="Pfam" id="PF00560">
    <property type="entry name" value="LRR_1"/>
    <property type="match status" value="1"/>
</dbReference>
<evidence type="ECO:0000256" key="6">
    <source>
        <dbReference type="ARBA" id="ARBA00022737"/>
    </source>
</evidence>
<keyword evidence="9" id="KW-0961">Cell wall biogenesis/degradation</keyword>
<evidence type="ECO:0000259" key="12">
    <source>
        <dbReference type="Pfam" id="PF08263"/>
    </source>
</evidence>
<name>A0AAV9B2F6_ACOGR</name>
<comment type="subcellular location">
    <subcellularLocation>
        <location evidence="1">Secreted</location>
        <location evidence="1">Cell wall</location>
    </subcellularLocation>
</comment>
<keyword evidence="4" id="KW-0433">Leucine-rich repeat</keyword>
<feature type="chain" id="PRO_5044023980" description="Cell wall hydroxyproline-rich glycoprotein" evidence="11">
    <location>
        <begin position="22"/>
        <end position="309"/>
    </location>
</feature>
<comment type="caution">
    <text evidence="13">The sequence shown here is derived from an EMBL/GenBank/DDBJ whole genome shotgun (WGS) entry which is preliminary data.</text>
</comment>
<evidence type="ECO:0000256" key="11">
    <source>
        <dbReference type="SAM" id="SignalP"/>
    </source>
</evidence>
<dbReference type="GO" id="GO:0071555">
    <property type="term" value="P:cell wall organization"/>
    <property type="evidence" value="ECO:0007669"/>
    <property type="project" value="UniProtKB-KW"/>
</dbReference>
<proteinExistence type="predicted"/>
<keyword evidence="6" id="KW-0677">Repeat</keyword>
<keyword evidence="7" id="KW-0325">Glycoprotein</keyword>
<dbReference type="PANTHER" id="PTHR32093">
    <property type="entry name" value="LEUCINE-RICH REPEAT EXTENSIN-LIKE PROTEIN 3-RELATED"/>
    <property type="match status" value="1"/>
</dbReference>
<dbReference type="EMBL" id="JAUJYN010000005">
    <property type="protein sequence ID" value="KAK1270665.1"/>
    <property type="molecule type" value="Genomic_DNA"/>
</dbReference>
<keyword evidence="14" id="KW-1185">Reference proteome</keyword>